<evidence type="ECO:0000256" key="1">
    <source>
        <dbReference type="ARBA" id="ARBA00001962"/>
    </source>
</evidence>
<dbReference type="SUPFAM" id="SSF55961">
    <property type="entry name" value="Bet v1-like"/>
    <property type="match status" value="1"/>
</dbReference>
<evidence type="ECO:0000313" key="9">
    <source>
        <dbReference type="Proteomes" id="UP000195331"/>
    </source>
</evidence>
<dbReference type="OrthoDB" id="5243643at2"/>
<name>A0A1Y0C842_9MYCO</name>
<comment type="cofactor">
    <cofactor evidence="1">
        <name>Fe cation</name>
        <dbReference type="ChEBI" id="CHEBI:24875"/>
    </cofactor>
</comment>
<dbReference type="InterPro" id="IPR017941">
    <property type="entry name" value="Rieske_2Fe-2S"/>
</dbReference>
<dbReference type="SUPFAM" id="SSF50022">
    <property type="entry name" value="ISP domain"/>
    <property type="match status" value="1"/>
</dbReference>
<dbReference type="CDD" id="cd00680">
    <property type="entry name" value="RHO_alpha_C"/>
    <property type="match status" value="1"/>
</dbReference>
<keyword evidence="9" id="KW-1185">Reference proteome</keyword>
<keyword evidence="3" id="KW-0479">Metal-binding</keyword>
<dbReference type="PRINTS" id="PR00090">
    <property type="entry name" value="RNGDIOXGNASE"/>
</dbReference>
<evidence type="ECO:0000256" key="6">
    <source>
        <dbReference type="ARBA" id="ARBA00023014"/>
    </source>
</evidence>
<dbReference type="Proteomes" id="UP000195331">
    <property type="component" value="Chromosome"/>
</dbReference>
<evidence type="ECO:0000259" key="7">
    <source>
        <dbReference type="PROSITE" id="PS51296"/>
    </source>
</evidence>
<dbReference type="EMBL" id="CP020809">
    <property type="protein sequence ID" value="ART71408.1"/>
    <property type="molecule type" value="Genomic_DNA"/>
</dbReference>
<gene>
    <name evidence="8" type="ORF">BTO20_25240</name>
</gene>
<dbReference type="GO" id="GO:0004497">
    <property type="term" value="F:monooxygenase activity"/>
    <property type="evidence" value="ECO:0007669"/>
    <property type="project" value="UniProtKB-ARBA"/>
</dbReference>
<sequence length="374" mass="42038">MEDGMTLLNVADEAKRGELVPSYPVTWYTDPAILDIERKEIFAKTWQYVGTTENLSKPGDYVTVQIGDVPVVVTRSQAGLNALVNVCRHRFHEVAQGSGNARRLACPYHAWSYDMEGNLCNAPREDKFENFDKSELPLVKLPVAQWGQLVFVNLDQNAAPLQDWLAPLQQMFTSINLDVTKLVHRKRTEMTIMGNWKIVAENFLECYHCAPAHPSYNKAFEASRSETYPFDVSTEGWMTARTFPRDIWLQEPDKAPYNMVGPIEVQQNDVLWPNFATWTFPGEGNLLVYSFAPISPGETVAYFDYFFDPVITEDEIAKLTDFIDEVGREDIGLIESAHRGVVGNAVPVGRLVPDEGQVVAFQNLVRKAIAVAAG</sequence>
<dbReference type="GO" id="GO:0051537">
    <property type="term" value="F:2 iron, 2 sulfur cluster binding"/>
    <property type="evidence" value="ECO:0007669"/>
    <property type="project" value="UniProtKB-KW"/>
</dbReference>
<dbReference type="PANTHER" id="PTHR43756">
    <property type="entry name" value="CHOLINE MONOOXYGENASE, CHLOROPLASTIC"/>
    <property type="match status" value="1"/>
</dbReference>
<feature type="domain" description="Rieske" evidence="7">
    <location>
        <begin position="46"/>
        <end position="152"/>
    </location>
</feature>
<evidence type="ECO:0000256" key="3">
    <source>
        <dbReference type="ARBA" id="ARBA00022723"/>
    </source>
</evidence>
<dbReference type="PROSITE" id="PS51296">
    <property type="entry name" value="RIESKE"/>
    <property type="match status" value="1"/>
</dbReference>
<keyword evidence="5" id="KW-0408">Iron</keyword>
<evidence type="ECO:0000313" key="8">
    <source>
        <dbReference type="EMBL" id="ART71408.1"/>
    </source>
</evidence>
<dbReference type="Gene3D" id="2.102.10.10">
    <property type="entry name" value="Rieske [2Fe-2S] iron-sulphur domain"/>
    <property type="match status" value="1"/>
</dbReference>
<keyword evidence="6" id="KW-0411">Iron-sulfur</keyword>
<organism evidence="8 9">
    <name type="scientific">Mycobacterium dioxanotrophicus</name>
    <dbReference type="NCBI Taxonomy" id="482462"/>
    <lineage>
        <taxon>Bacteria</taxon>
        <taxon>Bacillati</taxon>
        <taxon>Actinomycetota</taxon>
        <taxon>Actinomycetes</taxon>
        <taxon>Mycobacteriales</taxon>
        <taxon>Mycobacteriaceae</taxon>
        <taxon>Mycobacterium</taxon>
    </lineage>
</organism>
<evidence type="ECO:0000256" key="5">
    <source>
        <dbReference type="ARBA" id="ARBA00023004"/>
    </source>
</evidence>
<evidence type="ECO:0000256" key="2">
    <source>
        <dbReference type="ARBA" id="ARBA00022714"/>
    </source>
</evidence>
<dbReference type="GO" id="GO:0005506">
    <property type="term" value="F:iron ion binding"/>
    <property type="evidence" value="ECO:0007669"/>
    <property type="project" value="InterPro"/>
</dbReference>
<dbReference type="PANTHER" id="PTHR43756:SF5">
    <property type="entry name" value="CHOLINE MONOOXYGENASE, CHLOROPLASTIC"/>
    <property type="match status" value="1"/>
</dbReference>
<dbReference type="InterPro" id="IPR001663">
    <property type="entry name" value="Rng_hydr_dOase-A"/>
</dbReference>
<dbReference type="KEGG" id="mdx:BTO20_25240"/>
<dbReference type="CDD" id="cd03469">
    <property type="entry name" value="Rieske_RO_Alpha_N"/>
    <property type="match status" value="1"/>
</dbReference>
<dbReference type="InterPro" id="IPR015879">
    <property type="entry name" value="Ring_hydroxy_dOase_asu_C_dom"/>
</dbReference>
<reference evidence="8 9" key="1">
    <citation type="submission" date="2017-04" db="EMBL/GenBank/DDBJ databases">
        <title>Whole Genome Sequence of 1,4-Dioxane Degrading Bacterium Mycobacterium dioxanotrophicus PH-06.</title>
        <authorList>
            <person name="He Y."/>
        </authorList>
    </citation>
    <scope>NUCLEOTIDE SEQUENCE [LARGE SCALE GENOMIC DNA]</scope>
    <source>
        <strain evidence="8 9">PH-06</strain>
    </source>
</reference>
<proteinExistence type="predicted"/>
<dbReference type="Pfam" id="PF00848">
    <property type="entry name" value="Ring_hydroxyl_A"/>
    <property type="match status" value="1"/>
</dbReference>
<keyword evidence="2" id="KW-0001">2Fe-2S</keyword>
<accession>A0A1Y0C842</accession>
<evidence type="ECO:0000256" key="4">
    <source>
        <dbReference type="ARBA" id="ARBA00023002"/>
    </source>
</evidence>
<dbReference type="AlphaFoldDB" id="A0A1Y0C842"/>
<keyword evidence="4" id="KW-0560">Oxidoreductase</keyword>
<dbReference type="Gene3D" id="3.90.380.10">
    <property type="entry name" value="Naphthalene 1,2-dioxygenase Alpha Subunit, Chain A, domain 1"/>
    <property type="match status" value="2"/>
</dbReference>
<dbReference type="InterPro" id="IPR036922">
    <property type="entry name" value="Rieske_2Fe-2S_sf"/>
</dbReference>
<dbReference type="Pfam" id="PF00355">
    <property type="entry name" value="Rieske"/>
    <property type="match status" value="1"/>
</dbReference>
<protein>
    <recommendedName>
        <fullName evidence="7">Rieske domain-containing protein</fullName>
    </recommendedName>
</protein>
<dbReference type="GO" id="GO:0016705">
    <property type="term" value="F:oxidoreductase activity, acting on paired donors, with incorporation or reduction of molecular oxygen"/>
    <property type="evidence" value="ECO:0007669"/>
    <property type="project" value="UniProtKB-ARBA"/>
</dbReference>